<comment type="cofactor">
    <cofactor evidence="1">
        <name>Zn(2+)</name>
        <dbReference type="ChEBI" id="CHEBI:29105"/>
    </cofactor>
</comment>
<keyword evidence="3" id="KW-0645">Protease</keyword>
<dbReference type="PROSITE" id="PS00132">
    <property type="entry name" value="CARBOXYPEPT_ZN_1"/>
    <property type="match status" value="1"/>
</dbReference>
<gene>
    <name evidence="12" type="ORF">AVDCRST_MAG13-3649</name>
</gene>
<feature type="region of interest" description="Disordered" evidence="9">
    <location>
        <begin position="1034"/>
        <end position="1059"/>
    </location>
</feature>
<dbReference type="AlphaFoldDB" id="A0A6J4TJ69"/>
<proteinExistence type="inferred from homology"/>
<feature type="non-terminal residue" evidence="12">
    <location>
        <position position="1059"/>
    </location>
</feature>
<evidence type="ECO:0000256" key="8">
    <source>
        <dbReference type="PROSITE-ProRule" id="PRU01379"/>
    </source>
</evidence>
<organism evidence="12">
    <name type="scientific">uncultured Solirubrobacteraceae bacterium</name>
    <dbReference type="NCBI Taxonomy" id="1162706"/>
    <lineage>
        <taxon>Bacteria</taxon>
        <taxon>Bacillati</taxon>
        <taxon>Actinomycetota</taxon>
        <taxon>Thermoleophilia</taxon>
        <taxon>Solirubrobacterales</taxon>
        <taxon>Solirubrobacteraceae</taxon>
        <taxon>environmental samples</taxon>
    </lineage>
</organism>
<feature type="compositionally biased region" description="Low complexity" evidence="9">
    <location>
        <begin position="1049"/>
        <end position="1059"/>
    </location>
</feature>
<feature type="signal peptide" evidence="10">
    <location>
        <begin position="1"/>
        <end position="24"/>
    </location>
</feature>
<keyword evidence="12" id="KW-0121">Carboxypeptidase</keyword>
<reference evidence="12" key="1">
    <citation type="submission" date="2020-02" db="EMBL/GenBank/DDBJ databases">
        <authorList>
            <person name="Meier V. D."/>
        </authorList>
    </citation>
    <scope>NUCLEOTIDE SEQUENCE</scope>
    <source>
        <strain evidence="12">AVDCRST_MAG13</strain>
    </source>
</reference>
<sequence length="1059" mass="114012">MGRRRWVVGGAVAAALGMGAPAYAAPGDLDAYRVEATGANVKALAEAGFDVTEGGDRSSGSIEVVGTAAQLRATKVDARRVLDRRGLSAADRSRRTTPAAGRRARAATDGASDAAFKVWTKYDAVADDGKEQYEEQYARVLADPRGLVARRATGTTYEGREIVALQVTKGATGADIAGRPAVLYNAMQHAREWLAGETCRRTLDYVLENYGQDTSAGREITSLVDSTELWFVCVNNPDGYEYTFTAGNRLWRKNLRDNNGDGIIAPGDGVDPNRNFSSNWGLDDEGSSPNPESETYRGPAPASEPETKAMEALFDEIKPVFQKNDHTAAELLLYPQGWQQDTPTADHPIFTALAGDPFKPAIDGFLPELSAGLYITNGDFTDWAYSAKKTLSYTPEGTAAEDPNVTVFEYADSELQIEQEFQRHLDFALDLAKSADDPTEPDSHLGNRAEDFVVDEFGLSYGDPQVVQATLKRKLGPAELRFRINGGPALKVPTEEWAGGKRYFKNDAVYYHRVRGVISGTRPGDRVEAWFVAGGKESKHFEYSHAAGLKGDAPVLLLSNEDWSGKQPNPAPLAGAQYLETYKGLLDAAGIAYDVYDVDAAGRKAPHNLGVLAHYSHVVWYTGDDYVPRNPQAPGGSGIAKVAVDTQNRVRDFLNEGGKLFFTGQNAGRVFAEGYQYNPFEVEQGKSCEAGGSEQCIAVQDDFLQYWLGANTYIGDGGLDEAGNTLPVRGAGGVFDTGPFEVDNASHTATFLVTSSIYDPVRYPQWAGSRKAMEWVRPGGAPFDPYTGDWFLSAGTDDEAYKRLSRTVDLTGRTSGTLRFRTSYDLEDQYDYLFVEIRGAGGTDWTTLRENKGLNSQDTGLSCPSVSPASNWQSLHPFLAAYQTKSADGSSCTPTGTSGEWWAATGNSGGWKEWELDIPAAYLGRNVEIAITVASDPASQGLGTWIDDTSLTAGTDTLFSTSFEDGDGGWTRPGPPAGTANPVTGWTRAQSAPFVEGAAVTTPDTVYTGFGLEKLTTPEGRLAVLRDAFEHLGTPAKPRAAAQTPQLANPPEGAGPPAG</sequence>
<evidence type="ECO:0000313" key="12">
    <source>
        <dbReference type="EMBL" id="CAA9524903.1"/>
    </source>
</evidence>
<evidence type="ECO:0000256" key="1">
    <source>
        <dbReference type="ARBA" id="ARBA00001947"/>
    </source>
</evidence>
<dbReference type="PROSITE" id="PS52035">
    <property type="entry name" value="PEPTIDASE_M14"/>
    <property type="match status" value="1"/>
</dbReference>
<evidence type="ECO:0000256" key="9">
    <source>
        <dbReference type="SAM" id="MobiDB-lite"/>
    </source>
</evidence>
<keyword evidence="4" id="KW-0479">Metal-binding</keyword>
<evidence type="ECO:0000256" key="7">
    <source>
        <dbReference type="ARBA" id="ARBA00023049"/>
    </source>
</evidence>
<dbReference type="InterPro" id="IPR033810">
    <property type="entry name" value="Carboxypeptidase_T"/>
</dbReference>
<dbReference type="Gene3D" id="3.40.630.10">
    <property type="entry name" value="Zn peptidases"/>
    <property type="match status" value="1"/>
</dbReference>
<dbReference type="CDD" id="cd03859">
    <property type="entry name" value="M14_CPT"/>
    <property type="match status" value="1"/>
</dbReference>
<dbReference type="InterPro" id="IPR000834">
    <property type="entry name" value="Peptidase_M14"/>
</dbReference>
<evidence type="ECO:0000259" key="11">
    <source>
        <dbReference type="PROSITE" id="PS52035"/>
    </source>
</evidence>
<feature type="domain" description="Peptidase M14" evidence="11">
    <location>
        <begin position="121"/>
        <end position="435"/>
    </location>
</feature>
<dbReference type="PANTHER" id="PTHR11705">
    <property type="entry name" value="PROTEASE FAMILY M14 CARBOXYPEPTIDASE A,B"/>
    <property type="match status" value="1"/>
</dbReference>
<evidence type="ECO:0000256" key="3">
    <source>
        <dbReference type="ARBA" id="ARBA00022670"/>
    </source>
</evidence>
<accession>A0A6J4TJ69</accession>
<keyword evidence="6" id="KW-0862">Zinc</keyword>
<dbReference type="PRINTS" id="PR00765">
    <property type="entry name" value="CRBOXYPTASEA"/>
</dbReference>
<keyword evidence="7" id="KW-0482">Metalloprotease</keyword>
<evidence type="ECO:0000256" key="5">
    <source>
        <dbReference type="ARBA" id="ARBA00022801"/>
    </source>
</evidence>
<evidence type="ECO:0000256" key="10">
    <source>
        <dbReference type="SAM" id="SignalP"/>
    </source>
</evidence>
<dbReference type="SUPFAM" id="SSF53187">
    <property type="entry name" value="Zn-dependent exopeptidases"/>
    <property type="match status" value="1"/>
</dbReference>
<dbReference type="GO" id="GO:0008270">
    <property type="term" value="F:zinc ion binding"/>
    <property type="evidence" value="ECO:0007669"/>
    <property type="project" value="InterPro"/>
</dbReference>
<dbReference type="GO" id="GO:0006508">
    <property type="term" value="P:proteolysis"/>
    <property type="evidence" value="ECO:0007669"/>
    <property type="project" value="UniProtKB-KW"/>
</dbReference>
<name>A0A6J4TJ69_9ACTN</name>
<feature type="region of interest" description="Disordered" evidence="9">
    <location>
        <begin position="87"/>
        <end position="107"/>
    </location>
</feature>
<feature type="chain" id="PRO_5027088307" evidence="10">
    <location>
        <begin position="25"/>
        <end position="1059"/>
    </location>
</feature>
<feature type="active site" description="Proton donor/acceptor" evidence="8">
    <location>
        <position position="396"/>
    </location>
</feature>
<keyword evidence="5" id="KW-0378">Hydrolase</keyword>
<dbReference type="GO" id="GO:0005615">
    <property type="term" value="C:extracellular space"/>
    <property type="evidence" value="ECO:0007669"/>
    <property type="project" value="TreeGrafter"/>
</dbReference>
<dbReference type="SMART" id="SM00631">
    <property type="entry name" value="Zn_pept"/>
    <property type="match status" value="1"/>
</dbReference>
<evidence type="ECO:0000256" key="4">
    <source>
        <dbReference type="ARBA" id="ARBA00022723"/>
    </source>
</evidence>
<dbReference type="GO" id="GO:0004181">
    <property type="term" value="F:metallocarboxypeptidase activity"/>
    <property type="evidence" value="ECO:0007669"/>
    <property type="project" value="InterPro"/>
</dbReference>
<evidence type="ECO:0000256" key="2">
    <source>
        <dbReference type="ARBA" id="ARBA00005988"/>
    </source>
</evidence>
<dbReference type="Pfam" id="PF20773">
    <property type="entry name" value="InhA-like_MAM"/>
    <property type="match status" value="1"/>
</dbReference>
<keyword evidence="10" id="KW-0732">Signal</keyword>
<dbReference type="EMBL" id="CADCVO010000568">
    <property type="protein sequence ID" value="CAA9524903.1"/>
    <property type="molecule type" value="Genomic_DNA"/>
</dbReference>
<dbReference type="PANTHER" id="PTHR11705:SF143">
    <property type="entry name" value="SLL0236 PROTEIN"/>
    <property type="match status" value="1"/>
</dbReference>
<feature type="region of interest" description="Disordered" evidence="9">
    <location>
        <begin position="262"/>
        <end position="306"/>
    </location>
</feature>
<feature type="compositionally biased region" description="Low complexity" evidence="9">
    <location>
        <begin position="96"/>
        <end position="107"/>
    </location>
</feature>
<evidence type="ECO:0000256" key="6">
    <source>
        <dbReference type="ARBA" id="ARBA00022833"/>
    </source>
</evidence>
<protein>
    <submittedName>
        <fullName evidence="12">Putative zinc-binding carboxypeptidase</fullName>
    </submittedName>
</protein>
<dbReference type="InterPro" id="IPR057246">
    <property type="entry name" value="CARBOXYPEPT_ZN_1"/>
</dbReference>
<comment type="similarity">
    <text evidence="2 8">Belongs to the peptidase M14 family.</text>
</comment>
<dbReference type="Pfam" id="PF00246">
    <property type="entry name" value="Peptidase_M14"/>
    <property type="match status" value="1"/>
</dbReference>